<proteinExistence type="predicted"/>
<dbReference type="EMBL" id="UZAI01009470">
    <property type="protein sequence ID" value="VDP04706.1"/>
    <property type="molecule type" value="Genomic_DNA"/>
</dbReference>
<dbReference type="Proteomes" id="UP000277204">
    <property type="component" value="Unassembled WGS sequence"/>
</dbReference>
<evidence type="ECO:0000313" key="2">
    <source>
        <dbReference type="Proteomes" id="UP000277204"/>
    </source>
</evidence>
<gene>
    <name evidence="1" type="ORF">SMRZ_LOCUS13255</name>
</gene>
<protein>
    <submittedName>
        <fullName evidence="1">Uncharacterized protein</fullName>
    </submittedName>
</protein>
<sequence>MTEADPFFVISTGICLRLQPSIPRNRREGSIPNSIGSKSNGLLFDRYKCVKFCSLPGKVIRTKYMENK</sequence>
<reference evidence="1 2" key="1">
    <citation type="submission" date="2018-11" db="EMBL/GenBank/DDBJ databases">
        <authorList>
            <consortium name="Pathogen Informatics"/>
        </authorList>
    </citation>
    <scope>NUCLEOTIDE SEQUENCE [LARGE SCALE GENOMIC DNA]</scope>
    <source>
        <strain evidence="1 2">Zambia</strain>
    </source>
</reference>
<evidence type="ECO:0000313" key="1">
    <source>
        <dbReference type="EMBL" id="VDP04706.1"/>
    </source>
</evidence>
<dbReference type="AlphaFoldDB" id="A0A183MB30"/>
<accession>A0A183MB30</accession>
<keyword evidence="2" id="KW-1185">Reference proteome</keyword>
<organism evidence="1 2">
    <name type="scientific">Schistosoma margrebowiei</name>
    <dbReference type="NCBI Taxonomy" id="48269"/>
    <lineage>
        <taxon>Eukaryota</taxon>
        <taxon>Metazoa</taxon>
        <taxon>Spiralia</taxon>
        <taxon>Lophotrochozoa</taxon>
        <taxon>Platyhelminthes</taxon>
        <taxon>Trematoda</taxon>
        <taxon>Digenea</taxon>
        <taxon>Strigeidida</taxon>
        <taxon>Schistosomatoidea</taxon>
        <taxon>Schistosomatidae</taxon>
        <taxon>Schistosoma</taxon>
    </lineage>
</organism>
<name>A0A183MB30_9TREM</name>